<dbReference type="InParanoid" id="A0A7R8V197"/>
<name>A0A7R8V197_HERIL</name>
<evidence type="ECO:0000256" key="1">
    <source>
        <dbReference type="ARBA" id="ARBA00004651"/>
    </source>
</evidence>
<evidence type="ECO:0000256" key="5">
    <source>
        <dbReference type="ARBA" id="ARBA00023136"/>
    </source>
</evidence>
<keyword evidence="10" id="KW-1185">Reference proteome</keyword>
<evidence type="ECO:0000256" key="7">
    <source>
        <dbReference type="ARBA" id="ARBA00023180"/>
    </source>
</evidence>
<keyword evidence="2" id="KW-1003">Cell membrane</keyword>
<dbReference type="Proteomes" id="UP000594454">
    <property type="component" value="Chromosome 5"/>
</dbReference>
<keyword evidence="3 8" id="KW-0812">Transmembrane</keyword>
<proteinExistence type="predicted"/>
<evidence type="ECO:0000256" key="2">
    <source>
        <dbReference type="ARBA" id="ARBA00022475"/>
    </source>
</evidence>
<protein>
    <recommendedName>
        <fullName evidence="11">Ionotropic receptor</fullName>
    </recommendedName>
</protein>
<dbReference type="GO" id="GO:0005886">
    <property type="term" value="C:plasma membrane"/>
    <property type="evidence" value="ECO:0007669"/>
    <property type="project" value="UniProtKB-SubCell"/>
</dbReference>
<comment type="subcellular location">
    <subcellularLocation>
        <location evidence="1">Cell membrane</location>
        <topology evidence="1">Multi-pass membrane protein</topology>
    </subcellularLocation>
</comment>
<evidence type="ECO:0000256" key="8">
    <source>
        <dbReference type="SAM" id="Phobius"/>
    </source>
</evidence>
<keyword evidence="6" id="KW-0675">Receptor</keyword>
<dbReference type="Gene3D" id="1.10.287.70">
    <property type="match status" value="1"/>
</dbReference>
<dbReference type="AlphaFoldDB" id="A0A7R8V197"/>
<dbReference type="FunCoup" id="A0A7R8V197">
    <property type="interactions" value="21"/>
</dbReference>
<dbReference type="PANTHER" id="PTHR42643">
    <property type="entry name" value="IONOTROPIC RECEPTOR 20A-RELATED"/>
    <property type="match status" value="1"/>
</dbReference>
<keyword evidence="4 8" id="KW-1133">Transmembrane helix</keyword>
<feature type="transmembrane region" description="Helical" evidence="8">
    <location>
        <begin position="546"/>
        <end position="568"/>
    </location>
</feature>
<dbReference type="PANTHER" id="PTHR42643:SF39">
    <property type="entry name" value="IONOTROPIC RECEPTOR 56A-RELATED"/>
    <property type="match status" value="1"/>
</dbReference>
<keyword evidence="7" id="KW-0325">Glycoprotein</keyword>
<dbReference type="EMBL" id="LR899013">
    <property type="protein sequence ID" value="CAD7090367.1"/>
    <property type="molecule type" value="Genomic_DNA"/>
</dbReference>
<feature type="transmembrane region" description="Helical" evidence="8">
    <location>
        <begin position="361"/>
        <end position="382"/>
    </location>
</feature>
<evidence type="ECO:0000313" key="9">
    <source>
        <dbReference type="EMBL" id="CAD7090367.1"/>
    </source>
</evidence>
<gene>
    <name evidence="9" type="ORF">HERILL_LOCUS12853</name>
</gene>
<dbReference type="OrthoDB" id="7969653at2759"/>
<reference evidence="9 10" key="1">
    <citation type="submission" date="2020-11" db="EMBL/GenBank/DDBJ databases">
        <authorList>
            <person name="Wallbank WR R."/>
            <person name="Pardo Diaz C."/>
            <person name="Kozak K."/>
            <person name="Martin S."/>
            <person name="Jiggins C."/>
            <person name="Moest M."/>
            <person name="Warren A I."/>
            <person name="Generalovic N T."/>
            <person name="Byers J.R.P. K."/>
            <person name="Montejo-Kovacevich G."/>
            <person name="Yen C E."/>
        </authorList>
    </citation>
    <scope>NUCLEOTIDE SEQUENCE [LARGE SCALE GENOMIC DNA]</scope>
</reference>
<organism evidence="9 10">
    <name type="scientific">Hermetia illucens</name>
    <name type="common">Black soldier fly</name>
    <dbReference type="NCBI Taxonomy" id="343691"/>
    <lineage>
        <taxon>Eukaryota</taxon>
        <taxon>Metazoa</taxon>
        <taxon>Ecdysozoa</taxon>
        <taxon>Arthropoda</taxon>
        <taxon>Hexapoda</taxon>
        <taxon>Insecta</taxon>
        <taxon>Pterygota</taxon>
        <taxon>Neoptera</taxon>
        <taxon>Endopterygota</taxon>
        <taxon>Diptera</taxon>
        <taxon>Brachycera</taxon>
        <taxon>Stratiomyomorpha</taxon>
        <taxon>Stratiomyidae</taxon>
        <taxon>Hermetiinae</taxon>
        <taxon>Hermetia</taxon>
    </lineage>
</organism>
<sequence>MIAPNLILPLLLNNFTNLQSILNISNSFRDVALFLPMETKCQQMAEYLLFGIQQRPHTSVVIFTKNSPVDLRKNMSPPFLINALLTGNISKTLEIMENSMDRFNDIKILFIFVEEPADQSAALDDLFTWCWKTGALSVVASFFTSPDPVYSFDPFPIVTITIFPVNQTWDQLFIEKAKNLQGTILRRVLVSDFPRSFPYTNDEGEVQHGGYTADIISEFIHQVNATMVDVRKENGELFDMFEAEICISEGKGDLPTLVRSTTRRNNMLNSRSIATQQYELIVPFSRFLPASSYIILPFQWNVWVLALMMVVFIASADYLHVRILESSGDFGKALCHALLGICSQSIPSQCRSSWRFRYIRFQLIVIGFILTNLYLAHLSSFMTTRVSEPQMKTIKDIKDRGQKLLMIDFHFLYFDKRNLITEPLREVITTVDQDTFAEVIFAMNGTYGLCLPPTDKRLILLYQSNMKRPVFYRPGLKLAVPYVGSLMRKNASFIGRFNRYVSNLWASGLIDYWRKVNDYEIIRRYFKKHEEPLDGFEELGWKHIEYSMTFLIIGLSASIICFVIEMFVKSRN</sequence>
<evidence type="ECO:0008006" key="11">
    <source>
        <dbReference type="Google" id="ProtNLM"/>
    </source>
</evidence>
<dbReference type="InterPro" id="IPR052192">
    <property type="entry name" value="Insect_Ionotropic_Sensory_Rcpt"/>
</dbReference>
<accession>A0A7R8V197</accession>
<keyword evidence="5 8" id="KW-0472">Membrane</keyword>
<evidence type="ECO:0000256" key="6">
    <source>
        <dbReference type="ARBA" id="ARBA00023170"/>
    </source>
</evidence>
<evidence type="ECO:0000313" key="10">
    <source>
        <dbReference type="Proteomes" id="UP000594454"/>
    </source>
</evidence>
<evidence type="ECO:0000256" key="3">
    <source>
        <dbReference type="ARBA" id="ARBA00022692"/>
    </source>
</evidence>
<evidence type="ECO:0000256" key="4">
    <source>
        <dbReference type="ARBA" id="ARBA00022989"/>
    </source>
</evidence>
<feature type="transmembrane region" description="Helical" evidence="8">
    <location>
        <begin position="300"/>
        <end position="319"/>
    </location>
</feature>